<feature type="transmembrane region" description="Helical" evidence="1">
    <location>
        <begin position="168"/>
        <end position="193"/>
    </location>
</feature>
<dbReference type="AlphaFoldDB" id="A0AAW5HWU0"/>
<sequence length="249" mass="25986">MDMIVNEFCKLRRTYITIVAVAIPLVSVVFGAGNYAANSETLESGWTSYWSQATLFYGMLFMVAGISILASSTWRVEHRGGNWNTLLTSSRSAASLVTAKLAVLIAMTSIMQCVFIVLSTIGGWVAGLSDMPPMALLASSLLAVVPAMAVAAWQSFASMLVRNFAMPVALGVVASLVAFGAIAAGATVAQFLLPPVGVATMLWMGGNAVAGSGVLEWSAVSGVLASTLLLTATAWLASVVYLRHADVKA</sequence>
<dbReference type="Pfam" id="PF12730">
    <property type="entry name" value="ABC2_membrane_4"/>
    <property type="match status" value="1"/>
</dbReference>
<evidence type="ECO:0000256" key="1">
    <source>
        <dbReference type="SAM" id="Phobius"/>
    </source>
</evidence>
<dbReference type="CDD" id="cd21809">
    <property type="entry name" value="ABC-2_lan_permease-like"/>
    <property type="match status" value="1"/>
</dbReference>
<evidence type="ECO:0000313" key="3">
    <source>
        <dbReference type="Proteomes" id="UP001205920"/>
    </source>
</evidence>
<accession>A0AAW5HWU0</accession>
<dbReference type="Proteomes" id="UP001205920">
    <property type="component" value="Unassembled WGS sequence"/>
</dbReference>
<feature type="transmembrane region" description="Helical" evidence="1">
    <location>
        <begin position="134"/>
        <end position="156"/>
    </location>
</feature>
<feature type="transmembrane region" description="Helical" evidence="1">
    <location>
        <begin position="49"/>
        <end position="70"/>
    </location>
</feature>
<gene>
    <name evidence="2" type="ORF">JMN37_07335</name>
</gene>
<feature type="transmembrane region" description="Helical" evidence="1">
    <location>
        <begin position="219"/>
        <end position="242"/>
    </location>
</feature>
<organism evidence="2 3">
    <name type="scientific">Corynebacterium lipophilum</name>
    <dbReference type="NCBI Taxonomy" id="2804918"/>
    <lineage>
        <taxon>Bacteria</taxon>
        <taxon>Bacillati</taxon>
        <taxon>Actinomycetota</taxon>
        <taxon>Actinomycetes</taxon>
        <taxon>Mycobacteriales</taxon>
        <taxon>Corynebacteriaceae</taxon>
        <taxon>Corynebacterium</taxon>
    </lineage>
</organism>
<feature type="transmembrane region" description="Helical" evidence="1">
    <location>
        <begin position="101"/>
        <end position="128"/>
    </location>
</feature>
<keyword evidence="3" id="KW-1185">Reference proteome</keyword>
<keyword evidence="1" id="KW-0472">Membrane</keyword>
<evidence type="ECO:0000313" key="2">
    <source>
        <dbReference type="EMBL" id="MCO6394787.1"/>
    </source>
</evidence>
<comment type="caution">
    <text evidence="2">The sequence shown here is derived from an EMBL/GenBank/DDBJ whole genome shotgun (WGS) entry which is preliminary data.</text>
</comment>
<keyword evidence="1" id="KW-0812">Transmembrane</keyword>
<proteinExistence type="predicted"/>
<dbReference type="RefSeq" id="WP_252931492.1">
    <property type="nucleotide sequence ID" value="NZ_JAEUWV010000010.1"/>
</dbReference>
<keyword evidence="1" id="KW-1133">Transmembrane helix</keyword>
<dbReference type="EMBL" id="JAEUWV010000010">
    <property type="protein sequence ID" value="MCO6394787.1"/>
    <property type="molecule type" value="Genomic_DNA"/>
</dbReference>
<protein>
    <submittedName>
        <fullName evidence="2">ABC transporter permease</fullName>
    </submittedName>
</protein>
<name>A0AAW5HWU0_9CORY</name>
<reference evidence="2 3" key="1">
    <citation type="submission" date="2021-01" db="EMBL/GenBank/DDBJ databases">
        <title>Identification and Characterization of Corynebacterium sp.</title>
        <authorList>
            <person name="Luo Q."/>
            <person name="Qu P."/>
            <person name="Chen Q."/>
        </authorList>
    </citation>
    <scope>NUCLEOTIDE SEQUENCE [LARGE SCALE GENOMIC DNA]</scope>
    <source>
        <strain evidence="2 3">MC-18</strain>
    </source>
</reference>
<feature type="transmembrane region" description="Helical" evidence="1">
    <location>
        <begin position="15"/>
        <end position="37"/>
    </location>
</feature>